<organism evidence="6 7">
    <name type="scientific">Anas platyrhynchos platyrhynchos</name>
    <name type="common">Northern mallard</name>
    <dbReference type="NCBI Taxonomy" id="8840"/>
    <lineage>
        <taxon>Eukaryota</taxon>
        <taxon>Metazoa</taxon>
        <taxon>Chordata</taxon>
        <taxon>Craniata</taxon>
        <taxon>Vertebrata</taxon>
        <taxon>Euteleostomi</taxon>
        <taxon>Archelosauria</taxon>
        <taxon>Archosauria</taxon>
        <taxon>Dinosauria</taxon>
        <taxon>Saurischia</taxon>
        <taxon>Theropoda</taxon>
        <taxon>Coelurosauria</taxon>
        <taxon>Aves</taxon>
        <taxon>Neognathae</taxon>
        <taxon>Galloanserae</taxon>
        <taxon>Anseriformes</taxon>
        <taxon>Anatidae</taxon>
        <taxon>Anatinae</taxon>
        <taxon>Anas</taxon>
    </lineage>
</organism>
<evidence type="ECO:0000256" key="5">
    <source>
        <dbReference type="ARBA" id="ARBA00023274"/>
    </source>
</evidence>
<dbReference type="GO" id="GO:0003735">
    <property type="term" value="F:structural constituent of ribosome"/>
    <property type="evidence" value="ECO:0007669"/>
    <property type="project" value="InterPro"/>
</dbReference>
<evidence type="ECO:0000256" key="1">
    <source>
        <dbReference type="ARBA" id="ARBA00006700"/>
    </source>
</evidence>
<name>A0A493TGH8_ANAPP</name>
<keyword evidence="2" id="KW-0699">rRNA-binding</keyword>
<evidence type="ECO:0000256" key="3">
    <source>
        <dbReference type="ARBA" id="ARBA00022884"/>
    </source>
</evidence>
<dbReference type="GO" id="GO:0006412">
    <property type="term" value="P:translation"/>
    <property type="evidence" value="ECO:0007669"/>
    <property type="project" value="InterPro"/>
</dbReference>
<keyword evidence="4" id="KW-0689">Ribosomal protein</keyword>
<evidence type="ECO:0000256" key="2">
    <source>
        <dbReference type="ARBA" id="ARBA00022730"/>
    </source>
</evidence>
<evidence type="ECO:0000256" key="4">
    <source>
        <dbReference type="ARBA" id="ARBA00022980"/>
    </source>
</evidence>
<dbReference type="PANTHER" id="PTHR11620">
    <property type="entry name" value="60S RIBOSOMAL PROTEIN L23A"/>
    <property type="match status" value="1"/>
</dbReference>
<keyword evidence="7" id="KW-1185">Reference proteome</keyword>
<dbReference type="GO" id="GO:0019843">
    <property type="term" value="F:rRNA binding"/>
    <property type="evidence" value="ECO:0007669"/>
    <property type="project" value="UniProtKB-KW"/>
</dbReference>
<keyword evidence="3" id="KW-0694">RNA-binding</keyword>
<dbReference type="Gene3D" id="3.30.70.330">
    <property type="match status" value="1"/>
</dbReference>
<keyword evidence="5" id="KW-0687">Ribonucleoprotein</keyword>
<evidence type="ECO:0008006" key="8">
    <source>
        <dbReference type="Google" id="ProtNLM"/>
    </source>
</evidence>
<dbReference type="GeneTree" id="ENSGT00950000182901"/>
<proteinExistence type="inferred from homology"/>
<dbReference type="FunFam" id="3.30.70.330:FF:000532">
    <property type="entry name" value="50S ribosomal protein L23"/>
    <property type="match status" value="1"/>
</dbReference>
<dbReference type="SUPFAM" id="SSF54189">
    <property type="entry name" value="Ribosomal proteins S24e, L23 and L15e"/>
    <property type="match status" value="1"/>
</dbReference>
<dbReference type="Ensembl" id="ENSAPLT00000027251.1">
    <property type="protein sequence ID" value="ENSAPLP00000024949.1"/>
    <property type="gene ID" value="ENSAPLG00000025566.1"/>
</dbReference>
<dbReference type="InterPro" id="IPR013025">
    <property type="entry name" value="Ribosomal_uL23-like"/>
</dbReference>
<dbReference type="Pfam" id="PF00276">
    <property type="entry name" value="Ribosomal_L23"/>
    <property type="match status" value="1"/>
</dbReference>
<reference evidence="6" key="2">
    <citation type="submission" date="2025-08" db="UniProtKB">
        <authorList>
            <consortium name="Ensembl"/>
        </authorList>
    </citation>
    <scope>IDENTIFICATION</scope>
</reference>
<reference evidence="6" key="3">
    <citation type="submission" date="2025-09" db="UniProtKB">
        <authorList>
            <consortium name="Ensembl"/>
        </authorList>
    </citation>
    <scope>IDENTIFICATION</scope>
</reference>
<evidence type="ECO:0000313" key="7">
    <source>
        <dbReference type="Proteomes" id="UP000016666"/>
    </source>
</evidence>
<dbReference type="InterPro" id="IPR012678">
    <property type="entry name" value="Ribosomal_uL23/eL15/eS24_sf"/>
</dbReference>
<dbReference type="NCBIfam" id="NF011118">
    <property type="entry name" value="PRK14548.1"/>
    <property type="match status" value="1"/>
</dbReference>
<protein>
    <recommendedName>
        <fullName evidence="8">Ribosomal protein L23/L25 N-terminal domain-containing protein</fullName>
    </recommendedName>
</protein>
<reference evidence="7" key="1">
    <citation type="submission" date="2017-10" db="EMBL/GenBank/DDBJ databases">
        <title>A new Pekin duck reference genome.</title>
        <authorList>
            <person name="Hou Z.-C."/>
            <person name="Zhou Z.-K."/>
            <person name="Zhu F."/>
            <person name="Hou S.-S."/>
        </authorList>
    </citation>
    <scope>NUCLEOTIDE SEQUENCE [LARGE SCALE GENOMIC DNA]</scope>
</reference>
<sequence length="222" mass="24150">MKKIEDNNTLVFIVDVKANKHQIKQAVKKLYDIDVAKVNTLIRPDGEKKAYVRLAPDYDALDVANKLFQPLLLLCRLESSKLHGGLYRRDNKPCETTQGLLLCFVTAWPTLESLQETAGALFLANGVPAFLFLPALGWQQPAALRESLRGCSPGAGTCAQHCAAILVHFVTLLLVNICGDSQRPTEPPWGAPRAQEAAATCSKTTFTAQVCCKLAAGLFPTS</sequence>
<dbReference type="Proteomes" id="UP000016666">
    <property type="component" value="Unassembled WGS sequence"/>
</dbReference>
<evidence type="ECO:0000313" key="6">
    <source>
        <dbReference type="Ensembl" id="ENSAPLP00000024949.1"/>
    </source>
</evidence>
<dbReference type="AlphaFoldDB" id="A0A493TGH8"/>
<comment type="similarity">
    <text evidence="1">Belongs to the universal ribosomal protein uL23 family.</text>
</comment>
<dbReference type="GO" id="GO:0044391">
    <property type="term" value="C:ribosomal subunit"/>
    <property type="evidence" value="ECO:0007669"/>
    <property type="project" value="UniProtKB-ARBA"/>
</dbReference>
<dbReference type="STRING" id="8840.ENSAPLP00000024949"/>
<accession>A0A493TGH8</accession>
<dbReference type="InterPro" id="IPR012677">
    <property type="entry name" value="Nucleotide-bd_a/b_plait_sf"/>
</dbReference>